<comment type="function">
    <text evidence="2 12">Catalyzes the hydrolysis of UDP-3-O-myristoyl-N-acetylglucosamine to form UDP-3-O-myristoylglucosamine and acetate, the committed step in lipid A biosynthesis.</text>
</comment>
<keyword evidence="8 12" id="KW-0378">Hydrolase</keyword>
<keyword evidence="15" id="KW-1185">Reference proteome</keyword>
<dbReference type="UniPathway" id="UPA00359">
    <property type="reaction ID" value="UER00478"/>
</dbReference>
<protein>
    <recommendedName>
        <fullName evidence="4 12">UDP-3-O-acyl-N-acetylglucosamine deacetylase</fullName>
        <shortName evidence="12">UDP-3-O-acyl-GlcNAc deacetylase</shortName>
        <ecNumber evidence="4 12">3.5.1.108</ecNumber>
    </recommendedName>
    <alternativeName>
        <fullName evidence="12">UDP-3-O-[R-3-hydroxymyristoyl]-N-acetylglucosamine deacetylase</fullName>
    </alternativeName>
</protein>
<dbReference type="Gene3D" id="3.30.1700.10">
    <property type="entry name" value="lpxc deacetylase, domain 2"/>
    <property type="match status" value="1"/>
</dbReference>
<organism evidence="14 15">
    <name type="scientific">Frigoriglobus tundricola</name>
    <dbReference type="NCBI Taxonomy" id="2774151"/>
    <lineage>
        <taxon>Bacteria</taxon>
        <taxon>Pseudomonadati</taxon>
        <taxon>Planctomycetota</taxon>
        <taxon>Planctomycetia</taxon>
        <taxon>Gemmatales</taxon>
        <taxon>Gemmataceae</taxon>
        <taxon>Frigoriglobus</taxon>
    </lineage>
</organism>
<feature type="binding site" evidence="12">
    <location>
        <position position="246"/>
    </location>
    <ligand>
        <name>Zn(2+)</name>
        <dbReference type="ChEBI" id="CHEBI:29105"/>
    </ligand>
</feature>
<dbReference type="InterPro" id="IPR011334">
    <property type="entry name" value="UDP-acyl_GlcNac_deAcase_C"/>
</dbReference>
<dbReference type="Proteomes" id="UP000503447">
    <property type="component" value="Chromosome"/>
</dbReference>
<keyword evidence="7 12" id="KW-0479">Metal-binding</keyword>
<evidence type="ECO:0000256" key="4">
    <source>
        <dbReference type="ARBA" id="ARBA00012745"/>
    </source>
</evidence>
<evidence type="ECO:0000256" key="1">
    <source>
        <dbReference type="ARBA" id="ARBA00001947"/>
    </source>
</evidence>
<dbReference type="KEGG" id="ftj:FTUN_3868"/>
<keyword evidence="13" id="KW-1133">Transmembrane helix</keyword>
<evidence type="ECO:0000256" key="11">
    <source>
        <dbReference type="ARBA" id="ARBA00024535"/>
    </source>
</evidence>
<feature type="active site" description="Proton donor" evidence="12">
    <location>
        <position position="269"/>
    </location>
</feature>
<evidence type="ECO:0000256" key="2">
    <source>
        <dbReference type="ARBA" id="ARBA00002923"/>
    </source>
</evidence>
<dbReference type="EC" id="3.5.1.108" evidence="4 12"/>
<dbReference type="InterPro" id="IPR020568">
    <property type="entry name" value="Ribosomal_Su5_D2-typ_SF"/>
</dbReference>
<dbReference type="PANTHER" id="PTHR33694:SF1">
    <property type="entry name" value="UDP-3-O-ACYL-N-ACETYLGLUCOSAMINE DEACETYLASE 1, MITOCHONDRIAL-RELATED"/>
    <property type="match status" value="1"/>
</dbReference>
<keyword evidence="13" id="KW-0472">Membrane</keyword>
<evidence type="ECO:0000256" key="10">
    <source>
        <dbReference type="ARBA" id="ARBA00023098"/>
    </source>
</evidence>
<keyword evidence="9 12" id="KW-0862">Zinc</keyword>
<dbReference type="Gene3D" id="3.30.230.20">
    <property type="entry name" value="lpxc deacetylase, domain 1"/>
    <property type="match status" value="1"/>
</dbReference>
<dbReference type="InterPro" id="IPR004463">
    <property type="entry name" value="UDP-acyl_GlcNac_deAcase"/>
</dbReference>
<dbReference type="AlphaFoldDB" id="A0A6M5YSP1"/>
<dbReference type="PANTHER" id="PTHR33694">
    <property type="entry name" value="UDP-3-O-ACYL-N-ACETYLGLUCOSAMINE DEACETYLASE 1, MITOCHONDRIAL-RELATED"/>
    <property type="match status" value="1"/>
</dbReference>
<keyword evidence="6 12" id="KW-0441">Lipid A biosynthesis</keyword>
<proteinExistence type="inferred from homology"/>
<dbReference type="InterPro" id="IPR015870">
    <property type="entry name" value="UDP-acyl_N-AcGlcN_deAcase_N"/>
</dbReference>
<evidence type="ECO:0000256" key="8">
    <source>
        <dbReference type="ARBA" id="ARBA00022801"/>
    </source>
</evidence>
<dbReference type="HAMAP" id="MF_00388">
    <property type="entry name" value="LpxC"/>
    <property type="match status" value="1"/>
</dbReference>
<comment type="cofactor">
    <cofactor evidence="1 12">
        <name>Zn(2+)</name>
        <dbReference type="ChEBI" id="CHEBI:29105"/>
    </cofactor>
</comment>
<comment type="pathway">
    <text evidence="3 12">Glycolipid biosynthesis; lipid IV(A) biosynthesis; lipid IV(A) from (3R)-3-hydroxytetradecanoyl-[acyl-carrier-protein] and UDP-N-acetyl-alpha-D-glucosamine: step 2/6.</text>
</comment>
<evidence type="ECO:0000313" key="15">
    <source>
        <dbReference type="Proteomes" id="UP000503447"/>
    </source>
</evidence>
<evidence type="ECO:0000256" key="13">
    <source>
        <dbReference type="SAM" id="Phobius"/>
    </source>
</evidence>
<dbReference type="GO" id="GO:0103117">
    <property type="term" value="F:UDP-3-O-acyl-N-acetylglucosamine deacetylase activity"/>
    <property type="evidence" value="ECO:0007669"/>
    <property type="project" value="UniProtKB-UniRule"/>
</dbReference>
<keyword evidence="13" id="KW-0812">Transmembrane</keyword>
<feature type="binding site" evidence="12">
    <location>
        <position position="83"/>
    </location>
    <ligand>
        <name>Zn(2+)</name>
        <dbReference type="ChEBI" id="CHEBI:29105"/>
    </ligand>
</feature>
<comment type="catalytic activity">
    <reaction evidence="11 12">
        <text>a UDP-3-O-[(3R)-3-hydroxyacyl]-N-acetyl-alpha-D-glucosamine + H2O = a UDP-3-O-[(3R)-3-hydroxyacyl]-alpha-D-glucosamine + acetate</text>
        <dbReference type="Rhea" id="RHEA:67816"/>
        <dbReference type="ChEBI" id="CHEBI:15377"/>
        <dbReference type="ChEBI" id="CHEBI:30089"/>
        <dbReference type="ChEBI" id="CHEBI:137740"/>
        <dbReference type="ChEBI" id="CHEBI:173225"/>
        <dbReference type="EC" id="3.5.1.108"/>
    </reaction>
</comment>
<feature type="binding site" evidence="12">
    <location>
        <position position="242"/>
    </location>
    <ligand>
        <name>Zn(2+)</name>
        <dbReference type="ChEBI" id="CHEBI:29105"/>
    </ligand>
</feature>
<dbReference type="GO" id="GO:0016020">
    <property type="term" value="C:membrane"/>
    <property type="evidence" value="ECO:0007669"/>
    <property type="project" value="GOC"/>
</dbReference>
<accession>A0A6M5YSP1</accession>
<feature type="transmembrane region" description="Helical" evidence="13">
    <location>
        <begin position="12"/>
        <end position="31"/>
    </location>
</feature>
<evidence type="ECO:0000256" key="9">
    <source>
        <dbReference type="ARBA" id="ARBA00022833"/>
    </source>
</evidence>
<keyword evidence="10 12" id="KW-0443">Lipid metabolism</keyword>
<dbReference type="EMBL" id="CP053452">
    <property type="protein sequence ID" value="QJW96311.1"/>
    <property type="molecule type" value="Genomic_DNA"/>
</dbReference>
<evidence type="ECO:0000256" key="7">
    <source>
        <dbReference type="ARBA" id="ARBA00022723"/>
    </source>
</evidence>
<evidence type="ECO:0000256" key="6">
    <source>
        <dbReference type="ARBA" id="ARBA00022556"/>
    </source>
</evidence>
<evidence type="ECO:0000256" key="5">
    <source>
        <dbReference type="ARBA" id="ARBA00022516"/>
    </source>
</evidence>
<gene>
    <name evidence="12" type="primary">lpxC</name>
    <name evidence="14" type="ORF">FTUN_3868</name>
</gene>
<evidence type="ECO:0000313" key="14">
    <source>
        <dbReference type="EMBL" id="QJW96311.1"/>
    </source>
</evidence>
<reference evidence="15" key="1">
    <citation type="submission" date="2020-05" db="EMBL/GenBank/DDBJ databases">
        <title>Frigoriglobus tundricola gen. nov., sp. nov., a psychrotolerant cellulolytic planctomycete of the family Gemmataceae with two divergent copies of 16S rRNA gene.</title>
        <authorList>
            <person name="Kulichevskaya I.S."/>
            <person name="Ivanova A.A."/>
            <person name="Naumoff D.G."/>
            <person name="Beletsky A.V."/>
            <person name="Rijpstra W.I.C."/>
            <person name="Sinninghe Damste J.S."/>
            <person name="Mardanov A.V."/>
            <person name="Ravin N.V."/>
            <person name="Dedysh S.N."/>
        </authorList>
    </citation>
    <scope>NUCLEOTIDE SEQUENCE [LARGE SCALE GENOMIC DNA]</scope>
    <source>
        <strain evidence="15">PL17</strain>
    </source>
</reference>
<evidence type="ECO:0000256" key="12">
    <source>
        <dbReference type="HAMAP-Rule" id="MF_00388"/>
    </source>
</evidence>
<dbReference type="GO" id="GO:0046872">
    <property type="term" value="F:metal ion binding"/>
    <property type="evidence" value="ECO:0007669"/>
    <property type="project" value="UniProtKB-KW"/>
</dbReference>
<keyword evidence="5 12" id="KW-0444">Lipid biosynthesis</keyword>
<dbReference type="RefSeq" id="WP_171471924.1">
    <property type="nucleotide sequence ID" value="NZ_CP053452.2"/>
</dbReference>
<sequence>MRVIAYRNQRTLAGTAAVGGVGFITGARVLARFHPAPPGTGVVFRRVDLPGTPTVPARAEWVSGTQRRTTLGPPDAGVTLVEHVLAALAGSRVDNCIVDLDGPEPPGLDGSAVGFVEAVVAAGIENQSARRPIYTVTDPVIVRAPGATLALHPAPGTDLRVSYRLDYGPGAPLSPQSHTLTVLPASFTRDLAVCRTFLTEAEAAGLRSQGIGRHLTVADLLVFGRTGPIGNTVRFADEPARHKILDLLGDLALCGFDLAGHVVAYRSGHALNVELARALAAAASGRKAPVRKAVPAVRQAA</sequence>
<dbReference type="Pfam" id="PF03331">
    <property type="entry name" value="LpxC"/>
    <property type="match status" value="1"/>
</dbReference>
<comment type="similarity">
    <text evidence="12">Belongs to the LpxC family.</text>
</comment>
<dbReference type="GO" id="GO:0009245">
    <property type="term" value="P:lipid A biosynthetic process"/>
    <property type="evidence" value="ECO:0007669"/>
    <property type="project" value="UniProtKB-UniRule"/>
</dbReference>
<evidence type="ECO:0000256" key="3">
    <source>
        <dbReference type="ARBA" id="ARBA00005002"/>
    </source>
</evidence>
<dbReference type="SUPFAM" id="SSF54211">
    <property type="entry name" value="Ribosomal protein S5 domain 2-like"/>
    <property type="match status" value="2"/>
</dbReference>
<name>A0A6M5YSP1_9BACT</name>